<dbReference type="EMBL" id="JAEUBG010004397">
    <property type="protein sequence ID" value="KAH3681533.1"/>
    <property type="molecule type" value="Genomic_DNA"/>
</dbReference>
<reference evidence="3" key="2">
    <citation type="submission" date="2021-01" db="EMBL/GenBank/DDBJ databases">
        <authorList>
            <person name="Schikora-Tamarit M.A."/>
        </authorList>
    </citation>
    <scope>NUCLEOTIDE SEQUENCE</scope>
    <source>
        <strain evidence="3">CBS2887</strain>
    </source>
</reference>
<feature type="compositionally biased region" description="Polar residues" evidence="2">
    <location>
        <begin position="246"/>
        <end position="260"/>
    </location>
</feature>
<feature type="compositionally biased region" description="Polar residues" evidence="2">
    <location>
        <begin position="267"/>
        <end position="287"/>
    </location>
</feature>
<reference evidence="3" key="1">
    <citation type="journal article" date="2021" name="Open Biol.">
        <title>Shared evolutionary footprints suggest mitochondrial oxidative damage underlies multiple complex I losses in fungi.</title>
        <authorList>
            <person name="Schikora-Tamarit M.A."/>
            <person name="Marcet-Houben M."/>
            <person name="Nosek J."/>
            <person name="Gabaldon T."/>
        </authorList>
    </citation>
    <scope>NUCLEOTIDE SEQUENCE</scope>
    <source>
        <strain evidence="3">CBS2887</strain>
    </source>
</reference>
<sequence>MSTKGLPIYGTGKFTERMFAKEEKASLRRIIESMKITIKEKDSMIEILIKQNQSLFESNSKTYDFYQNIYVENELLYERIADMDVKEKESQTKIEQLEKELERLKKNIQSSGSSERVRKLENKNYRLNSLLVEARDRLTQNEKDINELNLSLDTIESNYEVVRKSRSESINQSTQLLQENIRLKNENELLNEELLDLRDKYLVKSRSVTFNEMRGDKSTLRSVKLSPTQIMADSFQTSPLSESLQLTPYNYSTGQDYQSSEPKHQIETYSSPDTSMDSFSPINNQVLKNHDQPRHLR</sequence>
<dbReference type="Proteomes" id="UP000774326">
    <property type="component" value="Unassembled WGS sequence"/>
</dbReference>
<feature type="compositionally biased region" description="Basic and acidic residues" evidence="2">
    <location>
        <begin position="288"/>
        <end position="297"/>
    </location>
</feature>
<protein>
    <submittedName>
        <fullName evidence="3">Uncharacterized protein</fullName>
    </submittedName>
</protein>
<evidence type="ECO:0000256" key="2">
    <source>
        <dbReference type="SAM" id="MobiDB-lite"/>
    </source>
</evidence>
<organism evidence="3 4">
    <name type="scientific">Wickerhamomyces pijperi</name>
    <name type="common">Yeast</name>
    <name type="synonym">Pichia pijperi</name>
    <dbReference type="NCBI Taxonomy" id="599730"/>
    <lineage>
        <taxon>Eukaryota</taxon>
        <taxon>Fungi</taxon>
        <taxon>Dikarya</taxon>
        <taxon>Ascomycota</taxon>
        <taxon>Saccharomycotina</taxon>
        <taxon>Saccharomycetes</taxon>
        <taxon>Phaffomycetales</taxon>
        <taxon>Wickerhamomycetaceae</taxon>
        <taxon>Wickerhamomyces</taxon>
    </lineage>
</organism>
<name>A0A9P8Q045_WICPI</name>
<keyword evidence="4" id="KW-1185">Reference proteome</keyword>
<evidence type="ECO:0000313" key="3">
    <source>
        <dbReference type="EMBL" id="KAH3681533.1"/>
    </source>
</evidence>
<gene>
    <name evidence="3" type="ORF">WICPIJ_007514</name>
</gene>
<evidence type="ECO:0000313" key="4">
    <source>
        <dbReference type="Proteomes" id="UP000774326"/>
    </source>
</evidence>
<feature type="region of interest" description="Disordered" evidence="2">
    <location>
        <begin position="246"/>
        <end position="297"/>
    </location>
</feature>
<dbReference type="AlphaFoldDB" id="A0A9P8Q045"/>
<evidence type="ECO:0000256" key="1">
    <source>
        <dbReference type="SAM" id="Coils"/>
    </source>
</evidence>
<feature type="coiled-coil region" evidence="1">
    <location>
        <begin position="80"/>
        <end position="200"/>
    </location>
</feature>
<comment type="caution">
    <text evidence="3">The sequence shown here is derived from an EMBL/GenBank/DDBJ whole genome shotgun (WGS) entry which is preliminary data.</text>
</comment>
<proteinExistence type="predicted"/>
<accession>A0A9P8Q045</accession>
<keyword evidence="1" id="KW-0175">Coiled coil</keyword>